<sequence length="64" mass="6498">MSRSSSLWPVDAVATSGSSAIPQTGQLPGPLRRISGCIGHVHTPSDIAFSLCRCDGSTLSGLAS</sequence>
<accession>I3W2A3</accession>
<dbReference type="AlphaFoldDB" id="I3W2A3"/>
<protein>
    <submittedName>
        <fullName evidence="1">Uncharacterized protein</fullName>
    </submittedName>
</protein>
<name>I3W2A3_ECOLX</name>
<organism evidence="1">
    <name type="scientific">Escherichia coli</name>
    <dbReference type="NCBI Taxonomy" id="562"/>
    <lineage>
        <taxon>Bacteria</taxon>
        <taxon>Pseudomonadati</taxon>
        <taxon>Pseudomonadota</taxon>
        <taxon>Gammaproteobacteria</taxon>
        <taxon>Enterobacterales</taxon>
        <taxon>Enterobacteriaceae</taxon>
        <taxon>Escherichia</taxon>
    </lineage>
</organism>
<keyword evidence="1" id="KW-0614">Plasmid</keyword>
<proteinExistence type="predicted"/>
<dbReference type="EMBL" id="JQ418533">
    <property type="protein sequence ID" value="AFK89730.1"/>
    <property type="molecule type" value="Genomic_DNA"/>
</dbReference>
<geneLocation type="plasmid" evidence="1">
    <name>pLST424C-61</name>
</geneLocation>
<reference evidence="1" key="1">
    <citation type="submission" date="2012-01" db="EMBL/GenBank/DDBJ databases">
        <authorList>
            <person name="Summers A.O."/>
            <person name="Wireman J."/>
        </authorList>
    </citation>
    <scope>NUCLEOTIDE SEQUENCE</scope>
    <source>
        <strain evidence="1">LST424C</strain>
        <plasmid evidence="1">pLST424C-61</plasmid>
    </source>
</reference>
<evidence type="ECO:0000313" key="1">
    <source>
        <dbReference type="EMBL" id="AFK89730.1"/>
    </source>
</evidence>